<protein>
    <submittedName>
        <fullName evidence="2">Uncharacterized protein</fullName>
    </submittedName>
</protein>
<gene>
    <name evidence="2" type="ORF">TRIHO_43500</name>
</gene>
<name>A0A132BQX4_9RHOB</name>
<proteinExistence type="predicted"/>
<keyword evidence="1" id="KW-0812">Transmembrane</keyword>
<feature type="transmembrane region" description="Helical" evidence="1">
    <location>
        <begin position="25"/>
        <end position="48"/>
    </location>
</feature>
<dbReference type="AlphaFoldDB" id="A0A132BQX4"/>
<dbReference type="RefSeq" id="WP_068248719.1">
    <property type="nucleotide sequence ID" value="NZ_LPUY01000135.1"/>
</dbReference>
<keyword evidence="1" id="KW-0472">Membrane</keyword>
<keyword evidence="1" id="KW-1133">Transmembrane helix</keyword>
<evidence type="ECO:0000313" key="3">
    <source>
        <dbReference type="Proteomes" id="UP000068382"/>
    </source>
</evidence>
<sequence length="77" mass="8433">MPDTLQRSTAFPLASPSSGLADEDAFYAAYGGSGACLLFRIVSLVGALGPMQRWRMTTTAARPKQHWRLRQKQHGPT</sequence>
<comment type="caution">
    <text evidence="2">The sequence shown here is derived from an EMBL/GenBank/DDBJ whole genome shotgun (WGS) entry which is preliminary data.</text>
</comment>
<keyword evidence="3" id="KW-1185">Reference proteome</keyword>
<evidence type="ECO:0000256" key="1">
    <source>
        <dbReference type="SAM" id="Phobius"/>
    </source>
</evidence>
<dbReference type="EMBL" id="LPUY01000135">
    <property type="protein sequence ID" value="KUP90805.1"/>
    <property type="molecule type" value="Genomic_DNA"/>
</dbReference>
<evidence type="ECO:0000313" key="2">
    <source>
        <dbReference type="EMBL" id="KUP90805.1"/>
    </source>
</evidence>
<dbReference type="Proteomes" id="UP000068382">
    <property type="component" value="Unassembled WGS sequence"/>
</dbReference>
<organism evidence="2 3">
    <name type="scientific">Tritonibacter horizontis</name>
    <dbReference type="NCBI Taxonomy" id="1768241"/>
    <lineage>
        <taxon>Bacteria</taxon>
        <taxon>Pseudomonadati</taxon>
        <taxon>Pseudomonadota</taxon>
        <taxon>Alphaproteobacteria</taxon>
        <taxon>Rhodobacterales</taxon>
        <taxon>Paracoccaceae</taxon>
        <taxon>Tritonibacter</taxon>
    </lineage>
</organism>
<reference evidence="2 3" key="1">
    <citation type="submission" date="2015-12" db="EMBL/GenBank/DDBJ databases">
        <title>Genome sequence of the marine Rhodobacteraceae strain O3.65, Candidatus Tritonibacter horizontis.</title>
        <authorList>
            <person name="Poehlein A."/>
            <person name="Giebel H.A."/>
            <person name="Voget S."/>
            <person name="Brinkhoff T."/>
        </authorList>
    </citation>
    <scope>NUCLEOTIDE SEQUENCE [LARGE SCALE GENOMIC DNA]</scope>
    <source>
        <strain evidence="2 3">O3.65</strain>
    </source>
</reference>
<accession>A0A132BQX4</accession>